<evidence type="ECO:0000256" key="4">
    <source>
        <dbReference type="ARBA" id="ARBA00023136"/>
    </source>
</evidence>
<comment type="caution">
    <text evidence="8">The sequence shown here is derived from an EMBL/GenBank/DDBJ whole genome shotgun (WGS) entry which is preliminary data.</text>
</comment>
<comment type="subcellular location">
    <subcellularLocation>
        <location evidence="1">Endomembrane system</location>
        <topology evidence="1">Multi-pass membrane protein</topology>
    </subcellularLocation>
</comment>
<keyword evidence="3 6" id="KW-1133">Transmembrane helix</keyword>
<proteinExistence type="predicted"/>
<organism evidence="8 9">
    <name type="scientific">Cichlidogyrus casuarinus</name>
    <dbReference type="NCBI Taxonomy" id="1844966"/>
    <lineage>
        <taxon>Eukaryota</taxon>
        <taxon>Metazoa</taxon>
        <taxon>Spiralia</taxon>
        <taxon>Lophotrochozoa</taxon>
        <taxon>Platyhelminthes</taxon>
        <taxon>Monogenea</taxon>
        <taxon>Monopisthocotylea</taxon>
        <taxon>Dactylogyridea</taxon>
        <taxon>Ancyrocephalidae</taxon>
        <taxon>Cichlidogyrus</taxon>
    </lineage>
</organism>
<keyword evidence="7" id="KW-0732">Signal</keyword>
<feature type="chain" id="PRO_5044840240" evidence="7">
    <location>
        <begin position="21"/>
        <end position="237"/>
    </location>
</feature>
<evidence type="ECO:0000256" key="6">
    <source>
        <dbReference type="SAM" id="Phobius"/>
    </source>
</evidence>
<dbReference type="AlphaFoldDB" id="A0ABD2QA40"/>
<keyword evidence="9" id="KW-1185">Reference proteome</keyword>
<evidence type="ECO:0000313" key="8">
    <source>
        <dbReference type="EMBL" id="KAL3315596.1"/>
    </source>
</evidence>
<evidence type="ECO:0000256" key="3">
    <source>
        <dbReference type="ARBA" id="ARBA00022989"/>
    </source>
</evidence>
<feature type="compositionally biased region" description="Polar residues" evidence="5">
    <location>
        <begin position="221"/>
        <end position="237"/>
    </location>
</feature>
<dbReference type="EMBL" id="JBJKFK010000711">
    <property type="protein sequence ID" value="KAL3315596.1"/>
    <property type="molecule type" value="Genomic_DNA"/>
</dbReference>
<evidence type="ECO:0000256" key="5">
    <source>
        <dbReference type="SAM" id="MobiDB-lite"/>
    </source>
</evidence>
<evidence type="ECO:0000313" key="9">
    <source>
        <dbReference type="Proteomes" id="UP001626550"/>
    </source>
</evidence>
<keyword evidence="4 6" id="KW-0472">Membrane</keyword>
<evidence type="ECO:0000256" key="2">
    <source>
        <dbReference type="ARBA" id="ARBA00022692"/>
    </source>
</evidence>
<feature type="transmembrane region" description="Helical" evidence="6">
    <location>
        <begin position="73"/>
        <end position="91"/>
    </location>
</feature>
<feature type="region of interest" description="Disordered" evidence="5">
    <location>
        <begin position="180"/>
        <end position="237"/>
    </location>
</feature>
<sequence length="237" mass="26893">MSKDIFNLLFAVLLVYGVMAKRAPHLIPFFCIMVFEFFTLIFSFVSRNNRTMDHCTVIAYYDNNQNLRTAFHITYNILSLAISFHVIRVIWSCYQYLTIIHMQATMDVDDEISRFRSATNRLFNQLFLRREPTNDSIATSNFVPPGSPNLLQRKPMFGALPNYEDALKISSEIAAPPPYVGTANMINEHESTSQPTPPSFDEALHQTPGSALNVPPPTYSQPPGSSQDQHLNDSNPR</sequence>
<accession>A0ABD2QA40</accession>
<evidence type="ECO:0000256" key="1">
    <source>
        <dbReference type="ARBA" id="ARBA00004127"/>
    </source>
</evidence>
<evidence type="ECO:0000256" key="7">
    <source>
        <dbReference type="SAM" id="SignalP"/>
    </source>
</evidence>
<reference evidence="8 9" key="1">
    <citation type="submission" date="2024-11" db="EMBL/GenBank/DDBJ databases">
        <title>Adaptive evolution of stress response genes in parasites aligns with host niche diversity.</title>
        <authorList>
            <person name="Hahn C."/>
            <person name="Resl P."/>
        </authorList>
    </citation>
    <scope>NUCLEOTIDE SEQUENCE [LARGE SCALE GENOMIC DNA]</scope>
    <source>
        <strain evidence="8">EGGRZ-B1_66</strain>
        <tissue evidence="8">Body</tissue>
    </source>
</reference>
<protein>
    <submittedName>
        <fullName evidence="8">Vacuolar fusion protein ccz1</fullName>
    </submittedName>
</protein>
<feature type="transmembrane region" description="Helical" evidence="6">
    <location>
        <begin position="27"/>
        <end position="45"/>
    </location>
</feature>
<keyword evidence="2 6" id="KW-0812">Transmembrane</keyword>
<dbReference type="PANTHER" id="PTHR12479">
    <property type="entry name" value="LYSOSOMAL-ASSOCIATED TRANSMEMBRANE PROTEIN"/>
    <property type="match status" value="1"/>
</dbReference>
<dbReference type="PANTHER" id="PTHR12479:SF10">
    <property type="entry name" value="LYSOSOMAL-ASSOCIATED TRANSMEMBRANE PROTEIN"/>
    <property type="match status" value="1"/>
</dbReference>
<gene>
    <name evidence="8" type="primary">CCZ1</name>
    <name evidence="8" type="ORF">Ciccas_005769</name>
</gene>
<dbReference type="GO" id="GO:0012505">
    <property type="term" value="C:endomembrane system"/>
    <property type="evidence" value="ECO:0007669"/>
    <property type="project" value="UniProtKB-SubCell"/>
</dbReference>
<dbReference type="InterPro" id="IPR051115">
    <property type="entry name" value="LAPTM_transporter"/>
</dbReference>
<dbReference type="Proteomes" id="UP001626550">
    <property type="component" value="Unassembled WGS sequence"/>
</dbReference>
<feature type="signal peptide" evidence="7">
    <location>
        <begin position="1"/>
        <end position="20"/>
    </location>
</feature>
<name>A0ABD2QA40_9PLAT</name>